<dbReference type="PROSITE" id="PS00108">
    <property type="entry name" value="PROTEIN_KINASE_ST"/>
    <property type="match status" value="1"/>
</dbReference>
<dbReference type="Proteomes" id="UP001152523">
    <property type="component" value="Unassembled WGS sequence"/>
</dbReference>
<dbReference type="Gene3D" id="3.10.20.90">
    <property type="entry name" value="Phosphatidylinositol 3-kinase Catalytic Subunit, Chain A, domain 1"/>
    <property type="match status" value="1"/>
</dbReference>
<dbReference type="FunFam" id="3.30.200.20:FF:000075">
    <property type="entry name" value="Probable serine/threonine-protein kinase WNK1"/>
    <property type="match status" value="1"/>
</dbReference>
<dbReference type="InterPro" id="IPR024678">
    <property type="entry name" value="Kinase_OSR1/WNK_CCT"/>
</dbReference>
<keyword evidence="3" id="KW-0808">Transferase</keyword>
<dbReference type="Gene3D" id="1.10.510.10">
    <property type="entry name" value="Transferase(Phosphotransferase) domain 1"/>
    <property type="match status" value="1"/>
</dbReference>
<dbReference type="Gene3D" id="3.30.200.20">
    <property type="entry name" value="Phosphorylase Kinase, domain 1"/>
    <property type="match status" value="1"/>
</dbReference>
<evidence type="ECO:0000256" key="2">
    <source>
        <dbReference type="ARBA" id="ARBA00022527"/>
    </source>
</evidence>
<dbReference type="CDD" id="cd13983">
    <property type="entry name" value="STKc_WNK"/>
    <property type="match status" value="1"/>
</dbReference>
<dbReference type="Pfam" id="PF00069">
    <property type="entry name" value="Pkinase"/>
    <property type="match status" value="1"/>
</dbReference>
<reference evidence="11" key="1">
    <citation type="submission" date="2022-07" db="EMBL/GenBank/DDBJ databases">
        <authorList>
            <person name="Macas J."/>
            <person name="Novak P."/>
            <person name="Neumann P."/>
        </authorList>
    </citation>
    <scope>NUCLEOTIDE SEQUENCE</scope>
</reference>
<dbReference type="SUPFAM" id="SSF56112">
    <property type="entry name" value="Protein kinase-like (PK-like)"/>
    <property type="match status" value="1"/>
</dbReference>
<dbReference type="PROSITE" id="PS50011">
    <property type="entry name" value="PROTEIN_KINASE_DOM"/>
    <property type="match status" value="1"/>
</dbReference>
<dbReference type="EMBL" id="CAMAPF010000006">
    <property type="protein sequence ID" value="CAH9057383.1"/>
    <property type="molecule type" value="Genomic_DNA"/>
</dbReference>
<organism evidence="11 12">
    <name type="scientific">Cuscuta epithymum</name>
    <dbReference type="NCBI Taxonomy" id="186058"/>
    <lineage>
        <taxon>Eukaryota</taxon>
        <taxon>Viridiplantae</taxon>
        <taxon>Streptophyta</taxon>
        <taxon>Embryophyta</taxon>
        <taxon>Tracheophyta</taxon>
        <taxon>Spermatophyta</taxon>
        <taxon>Magnoliopsida</taxon>
        <taxon>eudicotyledons</taxon>
        <taxon>Gunneridae</taxon>
        <taxon>Pentapetalae</taxon>
        <taxon>asterids</taxon>
        <taxon>lamiids</taxon>
        <taxon>Solanales</taxon>
        <taxon>Convolvulaceae</taxon>
        <taxon>Cuscuteae</taxon>
        <taxon>Cuscuta</taxon>
        <taxon>Cuscuta subgen. Cuscuta</taxon>
    </lineage>
</organism>
<evidence type="ECO:0000256" key="9">
    <source>
        <dbReference type="SAM" id="MobiDB-lite"/>
    </source>
</evidence>
<evidence type="ECO:0000256" key="3">
    <source>
        <dbReference type="ARBA" id="ARBA00022679"/>
    </source>
</evidence>
<keyword evidence="6" id="KW-0067">ATP-binding</keyword>
<name>A0AAV0BYN3_9ASTE</name>
<keyword evidence="2" id="KW-0723">Serine/threonine-protein kinase</keyword>
<dbReference type="InterPro" id="IPR008271">
    <property type="entry name" value="Ser/Thr_kinase_AS"/>
</dbReference>
<sequence>MDFPTSGDAFASTGGKGKSDASESDDVVEVSPNKRYIRYNEILGRGASKTVYKAFDETDGIEVAWSQIRLDGPLQSPEDMERLNTEIHLLRSLKHENIIKSHCIWIDNQKKTINAITELFCSGSLRQYRKKHKLVDMKAIKNWARQILQGLHYLHSQNPPVIHRDLKCDNIFINGNSGEVRIGDLGLATIMSQPTARSVVGTPEFMAPELYDEQYDNLIDIYSFGMCLLELITCEYPYSECKTVAHIFKKVTSGIKPAALDKVKDIEAKRFIEKCLVPASQRPSAAQLLKDPFLSDTSVNSSTSMSRSVSLSSLESLSKDIGAPQTLEFLRCNKKNEFKLKGEKCDGDSISFSLRIADFGGNTRHIDFLFYLESDTALTIAGEMVEQLELASEDVVVIADMIDSLVSRLVPIWKQSRTSLAAVNSAHNNSISAVSSERGESELVVGKGTTEQSVFPPTPSENKRIDELALVSKERVDEGRGECSKDLQKSVTSGMSCLSVAEKDDNKGLVKLEMEAFDMQYQQFCRELMRIREKAMRNCKRKWIARRKINVF</sequence>
<dbReference type="InterPro" id="IPR000719">
    <property type="entry name" value="Prot_kinase_dom"/>
</dbReference>
<keyword evidence="4" id="KW-0547">Nucleotide-binding</keyword>
<accession>A0AAV0BYN3</accession>
<gene>
    <name evidence="11" type="ORF">CEPIT_LOCUS1101</name>
</gene>
<dbReference type="AlphaFoldDB" id="A0AAV0BYN3"/>
<keyword evidence="5" id="KW-0418">Kinase</keyword>
<evidence type="ECO:0000256" key="8">
    <source>
        <dbReference type="ARBA" id="ARBA00048679"/>
    </source>
</evidence>
<dbReference type="PANTHER" id="PTHR13902">
    <property type="entry name" value="SERINE/THREONINE-PROTEIN KINASE WNK WITH NO LYSINE -RELATED"/>
    <property type="match status" value="1"/>
</dbReference>
<dbReference type="GO" id="GO:0005524">
    <property type="term" value="F:ATP binding"/>
    <property type="evidence" value="ECO:0007669"/>
    <property type="project" value="UniProtKB-KW"/>
</dbReference>
<dbReference type="EC" id="2.7.11.1" evidence="1"/>
<evidence type="ECO:0000256" key="4">
    <source>
        <dbReference type="ARBA" id="ARBA00022741"/>
    </source>
</evidence>
<dbReference type="SMART" id="SM00220">
    <property type="entry name" value="S_TKc"/>
    <property type="match status" value="1"/>
</dbReference>
<dbReference type="InterPro" id="IPR011009">
    <property type="entry name" value="Kinase-like_dom_sf"/>
</dbReference>
<dbReference type="GO" id="GO:0004674">
    <property type="term" value="F:protein serine/threonine kinase activity"/>
    <property type="evidence" value="ECO:0007669"/>
    <property type="project" value="UniProtKB-KW"/>
</dbReference>
<evidence type="ECO:0000313" key="12">
    <source>
        <dbReference type="Proteomes" id="UP001152523"/>
    </source>
</evidence>
<feature type="domain" description="Protein kinase" evidence="10">
    <location>
        <begin position="37"/>
        <end position="294"/>
    </location>
</feature>
<evidence type="ECO:0000256" key="7">
    <source>
        <dbReference type="ARBA" id="ARBA00047899"/>
    </source>
</evidence>
<evidence type="ECO:0000259" key="10">
    <source>
        <dbReference type="PROSITE" id="PS50011"/>
    </source>
</evidence>
<evidence type="ECO:0000256" key="5">
    <source>
        <dbReference type="ARBA" id="ARBA00022777"/>
    </source>
</evidence>
<evidence type="ECO:0000313" key="11">
    <source>
        <dbReference type="EMBL" id="CAH9057383.1"/>
    </source>
</evidence>
<comment type="catalytic activity">
    <reaction evidence="7">
        <text>L-threonyl-[protein] + ATP = O-phospho-L-threonyl-[protein] + ADP + H(+)</text>
        <dbReference type="Rhea" id="RHEA:46608"/>
        <dbReference type="Rhea" id="RHEA-COMP:11060"/>
        <dbReference type="Rhea" id="RHEA-COMP:11605"/>
        <dbReference type="ChEBI" id="CHEBI:15378"/>
        <dbReference type="ChEBI" id="CHEBI:30013"/>
        <dbReference type="ChEBI" id="CHEBI:30616"/>
        <dbReference type="ChEBI" id="CHEBI:61977"/>
        <dbReference type="ChEBI" id="CHEBI:456216"/>
        <dbReference type="EC" id="2.7.11.1"/>
    </reaction>
</comment>
<comment type="caution">
    <text evidence="11">The sequence shown here is derived from an EMBL/GenBank/DDBJ whole genome shotgun (WGS) entry which is preliminary data.</text>
</comment>
<comment type="catalytic activity">
    <reaction evidence="8">
        <text>L-seryl-[protein] + ATP = O-phospho-L-seryl-[protein] + ADP + H(+)</text>
        <dbReference type="Rhea" id="RHEA:17989"/>
        <dbReference type="Rhea" id="RHEA-COMP:9863"/>
        <dbReference type="Rhea" id="RHEA-COMP:11604"/>
        <dbReference type="ChEBI" id="CHEBI:15378"/>
        <dbReference type="ChEBI" id="CHEBI:29999"/>
        <dbReference type="ChEBI" id="CHEBI:30616"/>
        <dbReference type="ChEBI" id="CHEBI:83421"/>
        <dbReference type="ChEBI" id="CHEBI:456216"/>
        <dbReference type="EC" id="2.7.11.1"/>
    </reaction>
</comment>
<evidence type="ECO:0000256" key="1">
    <source>
        <dbReference type="ARBA" id="ARBA00012513"/>
    </source>
</evidence>
<protein>
    <recommendedName>
        <fullName evidence="1">non-specific serine/threonine protein kinase</fullName>
        <ecNumber evidence="1">2.7.11.1</ecNumber>
    </recommendedName>
</protein>
<dbReference type="InterPro" id="IPR050588">
    <property type="entry name" value="WNK_Ser-Thr_kinase"/>
</dbReference>
<keyword evidence="12" id="KW-1185">Reference proteome</keyword>
<evidence type="ECO:0000256" key="6">
    <source>
        <dbReference type="ARBA" id="ARBA00022840"/>
    </source>
</evidence>
<proteinExistence type="predicted"/>
<dbReference type="FunFam" id="1.10.510.10:FF:000046">
    <property type="entry name" value="probable serine/threonine-protein kinase WNK9"/>
    <property type="match status" value="1"/>
</dbReference>
<dbReference type="Pfam" id="PF12202">
    <property type="entry name" value="OSR1_C"/>
    <property type="match status" value="1"/>
</dbReference>
<feature type="region of interest" description="Disordered" evidence="9">
    <location>
        <begin position="1"/>
        <end position="27"/>
    </location>
</feature>